<dbReference type="InterPro" id="IPR015402">
    <property type="entry name" value="DUF1980"/>
</dbReference>
<feature type="region of interest" description="Disordered" evidence="1">
    <location>
        <begin position="155"/>
        <end position="183"/>
    </location>
</feature>
<keyword evidence="2" id="KW-1133">Transmembrane helix</keyword>
<name>A0AAU8DTE1_9ACTN</name>
<dbReference type="InterPro" id="IPR048447">
    <property type="entry name" value="DUF1980_C"/>
</dbReference>
<gene>
    <name evidence="5" type="ORF">ABLG96_09105</name>
</gene>
<feature type="compositionally biased region" description="Basic and acidic residues" evidence="1">
    <location>
        <begin position="75"/>
        <end position="107"/>
    </location>
</feature>
<dbReference type="NCBIfam" id="TIGR03943">
    <property type="entry name" value="TIGR03943 family putative permease subunit"/>
    <property type="match status" value="1"/>
</dbReference>
<feature type="transmembrane region" description="Helical" evidence="2">
    <location>
        <begin position="111"/>
        <end position="130"/>
    </location>
</feature>
<feature type="transmembrane region" description="Helical" evidence="2">
    <location>
        <begin position="34"/>
        <end position="57"/>
    </location>
</feature>
<evidence type="ECO:0000313" key="5">
    <source>
        <dbReference type="EMBL" id="XCG65414.1"/>
    </source>
</evidence>
<dbReference type="RefSeq" id="WP_353651019.1">
    <property type="nucleotide sequence ID" value="NZ_CP159218.1"/>
</dbReference>
<dbReference type="AlphaFoldDB" id="A0AAU8DTE1"/>
<dbReference type="EMBL" id="CP159218">
    <property type="protein sequence ID" value="XCG65414.1"/>
    <property type="molecule type" value="Genomic_DNA"/>
</dbReference>
<dbReference type="PANTHER" id="PTHR40047">
    <property type="entry name" value="UPF0703 PROTEIN YCGQ"/>
    <property type="match status" value="1"/>
</dbReference>
<evidence type="ECO:0000259" key="3">
    <source>
        <dbReference type="Pfam" id="PF09323"/>
    </source>
</evidence>
<keyword evidence="2" id="KW-0472">Membrane</keyword>
<evidence type="ECO:0000256" key="1">
    <source>
        <dbReference type="SAM" id="MobiDB-lite"/>
    </source>
</evidence>
<dbReference type="Pfam" id="PF09323">
    <property type="entry name" value="DUF1980"/>
    <property type="match status" value="1"/>
</dbReference>
<reference evidence="5" key="1">
    <citation type="submission" date="2024-05" db="EMBL/GenBank/DDBJ databases">
        <authorList>
            <person name="Cai S.Y."/>
            <person name="Jin L.M."/>
            <person name="Li H.R."/>
        </authorList>
    </citation>
    <scope>NUCLEOTIDE SEQUENCE</scope>
    <source>
        <strain evidence="5">A5-74</strain>
    </source>
</reference>
<feature type="domain" description="DUF1980" evidence="4">
    <location>
        <begin position="199"/>
        <end position="301"/>
    </location>
</feature>
<sequence>MNKEAQSVVVGLLGGLLIGITVSGKFTSYVRPGFGPLLMAAGIILVGIGIVSLVTVVRGEVRRDRAAAGRAGADAGHHGDSDSADRDRADSDRADRGAHDAHGHQHDRSRAAWMILAPILMLVVVSPAALGADAVARSAGAQGLVGQAPTPIKKTAADGYAPNDGSGSAGSGSSVGRRTIPFDPLPAGPNPVIGVKDLVMRALYDGTNSVATTPVTVVGFISPAGDGYTAGYTIARMAINCCAADANPTRIHVDGSAPFPVNSWVAAVVTAQEGTATEANNYVPVVEVRSIEQVQQPTDPYEH</sequence>
<dbReference type="Pfam" id="PF21537">
    <property type="entry name" value="DUF1980_C"/>
    <property type="match status" value="1"/>
</dbReference>
<organism evidence="5">
    <name type="scientific">Nakamurella sp. A5-74</name>
    <dbReference type="NCBI Taxonomy" id="3158264"/>
    <lineage>
        <taxon>Bacteria</taxon>
        <taxon>Bacillati</taxon>
        <taxon>Actinomycetota</taxon>
        <taxon>Actinomycetes</taxon>
        <taxon>Nakamurellales</taxon>
        <taxon>Nakamurellaceae</taxon>
        <taxon>Nakamurella</taxon>
    </lineage>
</organism>
<accession>A0AAU8DTE1</accession>
<protein>
    <submittedName>
        <fullName evidence="5">TIGR03943 family protein</fullName>
    </submittedName>
</protein>
<feature type="domain" description="DUF1980" evidence="3">
    <location>
        <begin position="12"/>
        <end position="135"/>
    </location>
</feature>
<dbReference type="PANTHER" id="PTHR40047:SF1">
    <property type="entry name" value="UPF0703 PROTEIN YCGQ"/>
    <property type="match status" value="1"/>
</dbReference>
<dbReference type="InterPro" id="IPR048493">
    <property type="entry name" value="DUF1980_N"/>
</dbReference>
<feature type="region of interest" description="Disordered" evidence="1">
    <location>
        <begin position="67"/>
        <end position="107"/>
    </location>
</feature>
<proteinExistence type="predicted"/>
<keyword evidence="2" id="KW-0812">Transmembrane</keyword>
<evidence type="ECO:0000259" key="4">
    <source>
        <dbReference type="Pfam" id="PF21537"/>
    </source>
</evidence>
<evidence type="ECO:0000256" key="2">
    <source>
        <dbReference type="SAM" id="Phobius"/>
    </source>
</evidence>
<dbReference type="InterPro" id="IPR052955">
    <property type="entry name" value="UPF0703_membrane_permease"/>
</dbReference>